<keyword evidence="5" id="KW-1185">Reference proteome</keyword>
<evidence type="ECO:0000256" key="2">
    <source>
        <dbReference type="ARBA" id="ARBA00023002"/>
    </source>
</evidence>
<evidence type="ECO:0000313" key="5">
    <source>
        <dbReference type="Proteomes" id="UP001203297"/>
    </source>
</evidence>
<dbReference type="PANTHER" id="PTHR33365:SF11">
    <property type="entry name" value="TAT PATHWAY SIGNAL SEQUENCE"/>
    <property type="match status" value="1"/>
</dbReference>
<accession>A0AAD4LZL5</accession>
<reference evidence="4" key="1">
    <citation type="journal article" date="2022" name="New Phytol.">
        <title>Evolutionary transition to the ectomycorrhizal habit in the genomes of a hyperdiverse lineage of mushroom-forming fungi.</title>
        <authorList>
            <person name="Looney B."/>
            <person name="Miyauchi S."/>
            <person name="Morin E."/>
            <person name="Drula E."/>
            <person name="Courty P.E."/>
            <person name="Kohler A."/>
            <person name="Kuo A."/>
            <person name="LaButti K."/>
            <person name="Pangilinan J."/>
            <person name="Lipzen A."/>
            <person name="Riley R."/>
            <person name="Andreopoulos W."/>
            <person name="He G."/>
            <person name="Johnson J."/>
            <person name="Nolan M."/>
            <person name="Tritt A."/>
            <person name="Barry K.W."/>
            <person name="Grigoriev I.V."/>
            <person name="Nagy L.G."/>
            <person name="Hibbett D."/>
            <person name="Henrissat B."/>
            <person name="Matheny P.B."/>
            <person name="Labbe J."/>
            <person name="Martin F.M."/>
        </authorList>
    </citation>
    <scope>NUCLEOTIDE SEQUENCE</scope>
    <source>
        <strain evidence="4">BPL690</strain>
    </source>
</reference>
<comment type="similarity">
    <text evidence="3">Belongs to the ustYa family.</text>
</comment>
<comment type="caution">
    <text evidence="4">The sequence shown here is derived from an EMBL/GenBank/DDBJ whole genome shotgun (WGS) entry which is preliminary data.</text>
</comment>
<comment type="pathway">
    <text evidence="1">Mycotoxin biosynthesis.</text>
</comment>
<dbReference type="PANTHER" id="PTHR33365">
    <property type="entry name" value="YALI0B05434P"/>
    <property type="match status" value="1"/>
</dbReference>
<proteinExistence type="inferred from homology"/>
<dbReference type="AlphaFoldDB" id="A0AAD4LZL5"/>
<dbReference type="Proteomes" id="UP001203297">
    <property type="component" value="Unassembled WGS sequence"/>
</dbReference>
<keyword evidence="2" id="KW-0560">Oxidoreductase</keyword>
<name>A0AAD4LZL5_9AGAM</name>
<dbReference type="Pfam" id="PF11807">
    <property type="entry name" value="UstYa"/>
    <property type="match status" value="1"/>
</dbReference>
<gene>
    <name evidence="4" type="ORF">B0F90DRAFT_1749919</name>
</gene>
<protein>
    <submittedName>
        <fullName evidence="4">Uncharacterized protein</fullName>
    </submittedName>
</protein>
<dbReference type="GO" id="GO:0016491">
    <property type="term" value="F:oxidoreductase activity"/>
    <property type="evidence" value="ECO:0007669"/>
    <property type="project" value="UniProtKB-KW"/>
</dbReference>
<evidence type="ECO:0000256" key="1">
    <source>
        <dbReference type="ARBA" id="ARBA00004685"/>
    </source>
</evidence>
<sequence length="160" mass="18218">MLPIDLLPSVGLVAEESVHFALDTPEAYEEWMHYLPPGAGVVRLGPENRAFIVGMFHELHCLQYLRDEVVAVEPVWPHVQHCMNLLRRAVLCDADTTLEPGDFTERDFTSDRLGQYHVCRDWGAVYDQMAVNWVEWWKYGKAHNITVLGKPKSVDAVSGK</sequence>
<dbReference type="InterPro" id="IPR021765">
    <property type="entry name" value="UstYa-like"/>
</dbReference>
<evidence type="ECO:0000256" key="3">
    <source>
        <dbReference type="ARBA" id="ARBA00035112"/>
    </source>
</evidence>
<dbReference type="EMBL" id="WTXG01000056">
    <property type="protein sequence ID" value="KAI0295628.1"/>
    <property type="molecule type" value="Genomic_DNA"/>
</dbReference>
<organism evidence="4 5">
    <name type="scientific">Multifurca ochricompacta</name>
    <dbReference type="NCBI Taxonomy" id="376703"/>
    <lineage>
        <taxon>Eukaryota</taxon>
        <taxon>Fungi</taxon>
        <taxon>Dikarya</taxon>
        <taxon>Basidiomycota</taxon>
        <taxon>Agaricomycotina</taxon>
        <taxon>Agaricomycetes</taxon>
        <taxon>Russulales</taxon>
        <taxon>Russulaceae</taxon>
        <taxon>Multifurca</taxon>
    </lineage>
</organism>
<dbReference type="GO" id="GO:0043386">
    <property type="term" value="P:mycotoxin biosynthetic process"/>
    <property type="evidence" value="ECO:0007669"/>
    <property type="project" value="InterPro"/>
</dbReference>
<evidence type="ECO:0000313" key="4">
    <source>
        <dbReference type="EMBL" id="KAI0295628.1"/>
    </source>
</evidence>